<protein>
    <recommendedName>
        <fullName evidence="6">Cytochrome c-552/DMSO reductase-like haem-binding domain-containing protein</fullName>
    </recommendedName>
</protein>
<dbReference type="Gene3D" id="2.60.40.1190">
    <property type="match status" value="1"/>
</dbReference>
<sequence>MKIKFKKLILFSIVLILPFGMLISLVTSDLRTSAADPFTAYESSTELTVDGVADESAWGSATALAITTSGGTLANTEVTLKAVYTATNIYMYATWDDDTFSASRGRYNVSGYVYDQTLAAGGSEDRIALMWEIGTVTGFSSNGCDVMCHDLTTPVDLPSGEVADMWHIKAARGGGRK</sequence>
<keyword evidence="2" id="KW-0349">Heme</keyword>
<comment type="caution">
    <text evidence="7">The sequence shown here is derived from an EMBL/GenBank/DDBJ whole genome shotgun (WGS) entry which is preliminary data.</text>
</comment>
<dbReference type="Pfam" id="PF09459">
    <property type="entry name" value="EB_dh"/>
    <property type="match status" value="1"/>
</dbReference>
<dbReference type="EMBL" id="LAZR01006137">
    <property type="protein sequence ID" value="KKM94457.1"/>
    <property type="molecule type" value="Genomic_DNA"/>
</dbReference>
<keyword evidence="1" id="KW-0813">Transport</keyword>
<name>A0A0F9PMK2_9ZZZZ</name>
<gene>
    <name evidence="7" type="ORF">LCGC14_1198190</name>
</gene>
<proteinExistence type="predicted"/>
<feature type="domain" description="Cytochrome c-552/DMSO reductase-like haem-binding" evidence="6">
    <location>
        <begin position="56"/>
        <end position="175"/>
    </location>
</feature>
<evidence type="ECO:0000256" key="1">
    <source>
        <dbReference type="ARBA" id="ARBA00022448"/>
    </source>
</evidence>
<evidence type="ECO:0000259" key="6">
    <source>
        <dbReference type="Pfam" id="PF09459"/>
    </source>
</evidence>
<feature type="non-terminal residue" evidence="7">
    <location>
        <position position="177"/>
    </location>
</feature>
<evidence type="ECO:0000256" key="3">
    <source>
        <dbReference type="ARBA" id="ARBA00022723"/>
    </source>
</evidence>
<organism evidence="7">
    <name type="scientific">marine sediment metagenome</name>
    <dbReference type="NCBI Taxonomy" id="412755"/>
    <lineage>
        <taxon>unclassified sequences</taxon>
        <taxon>metagenomes</taxon>
        <taxon>ecological metagenomes</taxon>
    </lineage>
</organism>
<dbReference type="AlphaFoldDB" id="A0A0F9PMK2"/>
<reference evidence="7" key="1">
    <citation type="journal article" date="2015" name="Nature">
        <title>Complex archaea that bridge the gap between prokaryotes and eukaryotes.</title>
        <authorList>
            <person name="Spang A."/>
            <person name="Saw J.H."/>
            <person name="Jorgensen S.L."/>
            <person name="Zaremba-Niedzwiedzka K."/>
            <person name="Martijn J."/>
            <person name="Lind A.E."/>
            <person name="van Eijk R."/>
            <person name="Schleper C."/>
            <person name="Guy L."/>
            <person name="Ettema T.J."/>
        </authorList>
    </citation>
    <scope>NUCLEOTIDE SEQUENCE</scope>
</reference>
<evidence type="ECO:0000256" key="2">
    <source>
        <dbReference type="ARBA" id="ARBA00022617"/>
    </source>
</evidence>
<dbReference type="GO" id="GO:0046872">
    <property type="term" value="F:metal ion binding"/>
    <property type="evidence" value="ECO:0007669"/>
    <property type="project" value="UniProtKB-KW"/>
</dbReference>
<evidence type="ECO:0000256" key="4">
    <source>
        <dbReference type="ARBA" id="ARBA00022982"/>
    </source>
</evidence>
<keyword evidence="5" id="KW-0408">Iron</keyword>
<keyword evidence="3" id="KW-0479">Metal-binding</keyword>
<dbReference type="InterPro" id="IPR019020">
    <property type="entry name" value="Cyt-c552/DMSO_Rdtase_haem-bd"/>
</dbReference>
<dbReference type="GO" id="GO:0020037">
    <property type="term" value="F:heme binding"/>
    <property type="evidence" value="ECO:0007669"/>
    <property type="project" value="InterPro"/>
</dbReference>
<evidence type="ECO:0000313" key="7">
    <source>
        <dbReference type="EMBL" id="KKM94457.1"/>
    </source>
</evidence>
<keyword evidence="4" id="KW-0249">Electron transport</keyword>
<accession>A0A0F9PMK2</accession>
<evidence type="ECO:0000256" key="5">
    <source>
        <dbReference type="ARBA" id="ARBA00023004"/>
    </source>
</evidence>
<dbReference type="SUPFAM" id="SSF49344">
    <property type="entry name" value="CBD9-like"/>
    <property type="match status" value="1"/>
</dbReference>